<dbReference type="EMBL" id="KZ502744">
    <property type="protein sequence ID" value="PKU73433.1"/>
    <property type="molecule type" value="Genomic_DNA"/>
</dbReference>
<reference evidence="1 2" key="1">
    <citation type="journal article" date="2016" name="Sci. Rep.">
        <title>The Dendrobium catenatum Lindl. genome sequence provides insights into polysaccharide synthase, floral development and adaptive evolution.</title>
        <authorList>
            <person name="Zhang G.Q."/>
            <person name="Xu Q."/>
            <person name="Bian C."/>
            <person name="Tsai W.C."/>
            <person name="Yeh C.M."/>
            <person name="Liu K.W."/>
            <person name="Yoshida K."/>
            <person name="Zhang L.S."/>
            <person name="Chang S.B."/>
            <person name="Chen F."/>
            <person name="Shi Y."/>
            <person name="Su Y.Y."/>
            <person name="Zhang Y.Q."/>
            <person name="Chen L.J."/>
            <person name="Yin Y."/>
            <person name="Lin M."/>
            <person name="Huang H."/>
            <person name="Deng H."/>
            <person name="Wang Z.W."/>
            <person name="Zhu S.L."/>
            <person name="Zhao X."/>
            <person name="Deng C."/>
            <person name="Niu S.C."/>
            <person name="Huang J."/>
            <person name="Wang M."/>
            <person name="Liu G.H."/>
            <person name="Yang H.J."/>
            <person name="Xiao X.J."/>
            <person name="Hsiao Y.Y."/>
            <person name="Wu W.L."/>
            <person name="Chen Y.Y."/>
            <person name="Mitsuda N."/>
            <person name="Ohme-Takagi M."/>
            <person name="Luo Y.B."/>
            <person name="Van de Peer Y."/>
            <person name="Liu Z.J."/>
        </authorList>
    </citation>
    <scope>NUCLEOTIDE SEQUENCE [LARGE SCALE GENOMIC DNA]</scope>
    <source>
        <tissue evidence="1">The whole plant</tissue>
    </source>
</reference>
<evidence type="ECO:0000313" key="2">
    <source>
        <dbReference type="Proteomes" id="UP000233837"/>
    </source>
</evidence>
<evidence type="ECO:0000313" key="1">
    <source>
        <dbReference type="EMBL" id="PKU73433.1"/>
    </source>
</evidence>
<proteinExistence type="predicted"/>
<sequence length="261" mass="29427">MAHAALELCTMTPKGPLCRSAPYSINKYGSTENSDVYSVVALNMVPEAIVDNHNISNAIYPSYIDVSNMEPKNLNDGDAGNIDSDCIPYSPPPDVVQQFVQTPIDVRLCEFNQVGCTGFVFDYWGWAGLCILRLGWICGSSVPNLSLDDLLIDADAPRSELHANGRFRLEAELVPRKPREEIRFTYSGVPNQHHLEQVIIVFVGPVRHNSKFRNVSFVRLRRFYSANESVIWFEPPPASPSRLRRTEGRARIWSSKEKPKF</sequence>
<keyword evidence="2" id="KW-1185">Reference proteome</keyword>
<name>A0A2I0WCQ9_9ASPA</name>
<accession>A0A2I0WCQ9</accession>
<protein>
    <submittedName>
        <fullName evidence="1">Uncharacterized protein</fullName>
    </submittedName>
</protein>
<organism evidence="1 2">
    <name type="scientific">Dendrobium catenatum</name>
    <dbReference type="NCBI Taxonomy" id="906689"/>
    <lineage>
        <taxon>Eukaryota</taxon>
        <taxon>Viridiplantae</taxon>
        <taxon>Streptophyta</taxon>
        <taxon>Embryophyta</taxon>
        <taxon>Tracheophyta</taxon>
        <taxon>Spermatophyta</taxon>
        <taxon>Magnoliopsida</taxon>
        <taxon>Liliopsida</taxon>
        <taxon>Asparagales</taxon>
        <taxon>Orchidaceae</taxon>
        <taxon>Epidendroideae</taxon>
        <taxon>Malaxideae</taxon>
        <taxon>Dendrobiinae</taxon>
        <taxon>Dendrobium</taxon>
    </lineage>
</organism>
<gene>
    <name evidence="1" type="ORF">MA16_Dca013889</name>
</gene>
<dbReference type="AlphaFoldDB" id="A0A2I0WCQ9"/>
<dbReference type="Proteomes" id="UP000233837">
    <property type="component" value="Unassembled WGS sequence"/>
</dbReference>
<reference evidence="1 2" key="2">
    <citation type="journal article" date="2017" name="Nature">
        <title>The Apostasia genome and the evolution of orchids.</title>
        <authorList>
            <person name="Zhang G.Q."/>
            <person name="Liu K.W."/>
            <person name="Li Z."/>
            <person name="Lohaus R."/>
            <person name="Hsiao Y.Y."/>
            <person name="Niu S.C."/>
            <person name="Wang J.Y."/>
            <person name="Lin Y.C."/>
            <person name="Xu Q."/>
            <person name="Chen L.J."/>
            <person name="Yoshida K."/>
            <person name="Fujiwara S."/>
            <person name="Wang Z.W."/>
            <person name="Zhang Y.Q."/>
            <person name="Mitsuda N."/>
            <person name="Wang M."/>
            <person name="Liu G.H."/>
            <person name="Pecoraro L."/>
            <person name="Huang H.X."/>
            <person name="Xiao X.J."/>
            <person name="Lin M."/>
            <person name="Wu X.Y."/>
            <person name="Wu W.L."/>
            <person name="Chen Y.Y."/>
            <person name="Chang S.B."/>
            <person name="Sakamoto S."/>
            <person name="Ohme-Takagi M."/>
            <person name="Yagi M."/>
            <person name="Zeng S.J."/>
            <person name="Shen C.Y."/>
            <person name="Yeh C.M."/>
            <person name="Luo Y.B."/>
            <person name="Tsai W.C."/>
            <person name="Van de Peer Y."/>
            <person name="Liu Z.J."/>
        </authorList>
    </citation>
    <scope>NUCLEOTIDE SEQUENCE [LARGE SCALE GENOMIC DNA]</scope>
    <source>
        <tissue evidence="1">The whole plant</tissue>
    </source>
</reference>